<dbReference type="Gene3D" id="3.30.460.10">
    <property type="entry name" value="Beta Polymerase, domain 2"/>
    <property type="match status" value="1"/>
</dbReference>
<dbReference type="CDD" id="cd05403">
    <property type="entry name" value="NT_KNTase_like"/>
    <property type="match status" value="1"/>
</dbReference>
<dbReference type="GO" id="GO:0016779">
    <property type="term" value="F:nucleotidyltransferase activity"/>
    <property type="evidence" value="ECO:0007669"/>
    <property type="project" value="UniProtKB-KW"/>
</dbReference>
<name>A0A7Y0EPZ0_9BIFI</name>
<evidence type="ECO:0000313" key="10">
    <source>
        <dbReference type="Proteomes" id="UP000532194"/>
    </source>
</evidence>
<comment type="cofactor">
    <cofactor evidence="1">
        <name>Mg(2+)</name>
        <dbReference type="ChEBI" id="CHEBI:18420"/>
    </cofactor>
</comment>
<keyword evidence="7" id="KW-0460">Magnesium</keyword>
<accession>A0A7Y0EPZ0</accession>
<protein>
    <submittedName>
        <fullName evidence="9">Nucleotidyltransferase</fullName>
    </submittedName>
</protein>
<keyword evidence="10" id="KW-1185">Reference proteome</keyword>
<dbReference type="AlphaFoldDB" id="A0A7Y0EPZ0"/>
<evidence type="ECO:0000256" key="3">
    <source>
        <dbReference type="ARBA" id="ARBA00022695"/>
    </source>
</evidence>
<gene>
    <name evidence="9" type="ORF">G1C95_1467</name>
</gene>
<keyword evidence="4" id="KW-0479">Metal-binding</keyword>
<comment type="caution">
    <text evidence="9">The sequence shown here is derived from an EMBL/GenBank/DDBJ whole genome shotgun (WGS) entry which is preliminary data.</text>
</comment>
<dbReference type="PANTHER" id="PTHR33571:SF12">
    <property type="entry name" value="BSL3053 PROTEIN"/>
    <property type="match status" value="1"/>
</dbReference>
<dbReference type="RefSeq" id="WP_169172318.1">
    <property type="nucleotide sequence ID" value="NZ_JAAIII010000004.1"/>
</dbReference>
<evidence type="ECO:0000256" key="1">
    <source>
        <dbReference type="ARBA" id="ARBA00001946"/>
    </source>
</evidence>
<dbReference type="InterPro" id="IPR052038">
    <property type="entry name" value="Type-VII_TA_antitoxin"/>
</dbReference>
<keyword evidence="3" id="KW-0548">Nucleotidyltransferase</keyword>
<dbReference type="PANTHER" id="PTHR33571">
    <property type="entry name" value="SSL8005 PROTEIN"/>
    <property type="match status" value="1"/>
</dbReference>
<dbReference type="Proteomes" id="UP000532194">
    <property type="component" value="Unassembled WGS sequence"/>
</dbReference>
<evidence type="ECO:0000313" key="9">
    <source>
        <dbReference type="EMBL" id="NMM94280.1"/>
    </source>
</evidence>
<proteinExistence type="predicted"/>
<dbReference type="InterPro" id="IPR041633">
    <property type="entry name" value="Polbeta"/>
</dbReference>
<reference evidence="9 10" key="1">
    <citation type="submission" date="2020-02" db="EMBL/GenBank/DDBJ databases">
        <title>Characterization of phylogenetic diversity of novel bifidobacterial species isolated in Czech ZOOs.</title>
        <authorList>
            <person name="Lugli G.A."/>
            <person name="Vera N.B."/>
            <person name="Ventura M."/>
        </authorList>
    </citation>
    <scope>NUCLEOTIDE SEQUENCE [LARGE SCALE GENOMIC DNA]</scope>
    <source>
        <strain evidence="9 10">DSM 109957</strain>
    </source>
</reference>
<evidence type="ECO:0000256" key="2">
    <source>
        <dbReference type="ARBA" id="ARBA00022679"/>
    </source>
</evidence>
<dbReference type="InterPro" id="IPR043519">
    <property type="entry name" value="NT_sf"/>
</dbReference>
<evidence type="ECO:0000256" key="4">
    <source>
        <dbReference type="ARBA" id="ARBA00022723"/>
    </source>
</evidence>
<dbReference type="GO" id="GO:0046872">
    <property type="term" value="F:metal ion binding"/>
    <property type="evidence" value="ECO:0007669"/>
    <property type="project" value="UniProtKB-KW"/>
</dbReference>
<dbReference type="Pfam" id="PF18765">
    <property type="entry name" value="Polbeta"/>
    <property type="match status" value="1"/>
</dbReference>
<dbReference type="SUPFAM" id="SSF81301">
    <property type="entry name" value="Nucleotidyltransferase"/>
    <property type="match status" value="1"/>
</dbReference>
<keyword evidence="6" id="KW-0067">ATP-binding</keyword>
<organism evidence="9 10">
    <name type="scientific">Bifidobacterium oedipodis</name>
    <dbReference type="NCBI Taxonomy" id="2675322"/>
    <lineage>
        <taxon>Bacteria</taxon>
        <taxon>Bacillati</taxon>
        <taxon>Actinomycetota</taxon>
        <taxon>Actinomycetes</taxon>
        <taxon>Bifidobacteriales</taxon>
        <taxon>Bifidobacteriaceae</taxon>
        <taxon>Bifidobacterium</taxon>
    </lineage>
</organism>
<sequence>MSDILTIEDVRKAAEPVARAHGVGEMYVYGSISRGDNNADSDVDLIYRLSPGEKATAGTILSLKDNLERRLGKEVSLLSLRSMLFNAEHSPSGRRFYDAIKDDMKRVI</sequence>
<evidence type="ECO:0000259" key="8">
    <source>
        <dbReference type="Pfam" id="PF18765"/>
    </source>
</evidence>
<keyword evidence="5" id="KW-0547">Nucleotide-binding</keyword>
<evidence type="ECO:0000256" key="7">
    <source>
        <dbReference type="ARBA" id="ARBA00022842"/>
    </source>
</evidence>
<evidence type="ECO:0000256" key="6">
    <source>
        <dbReference type="ARBA" id="ARBA00022840"/>
    </source>
</evidence>
<dbReference type="GO" id="GO:0005524">
    <property type="term" value="F:ATP binding"/>
    <property type="evidence" value="ECO:0007669"/>
    <property type="project" value="UniProtKB-KW"/>
</dbReference>
<feature type="domain" description="Polymerase beta nucleotidyltransferase" evidence="8">
    <location>
        <begin position="22"/>
        <end position="83"/>
    </location>
</feature>
<keyword evidence="2 9" id="KW-0808">Transferase</keyword>
<evidence type="ECO:0000256" key="5">
    <source>
        <dbReference type="ARBA" id="ARBA00022741"/>
    </source>
</evidence>
<dbReference type="EMBL" id="JAAIII010000004">
    <property type="protein sequence ID" value="NMM94280.1"/>
    <property type="molecule type" value="Genomic_DNA"/>
</dbReference>